<feature type="region of interest" description="Disordered" evidence="5">
    <location>
        <begin position="364"/>
        <end position="418"/>
    </location>
</feature>
<evidence type="ECO:0000256" key="2">
    <source>
        <dbReference type="ARBA" id="ARBA00022553"/>
    </source>
</evidence>
<dbReference type="SUPFAM" id="SSF46966">
    <property type="entry name" value="Spectrin repeat"/>
    <property type="match status" value="1"/>
</dbReference>
<feature type="region of interest" description="Disordered" evidence="5">
    <location>
        <begin position="466"/>
        <end position="496"/>
    </location>
</feature>
<feature type="region of interest" description="Disordered" evidence="5">
    <location>
        <begin position="137"/>
        <end position="190"/>
    </location>
</feature>
<reference evidence="6" key="1">
    <citation type="submission" date="2025-08" db="UniProtKB">
        <authorList>
            <consortium name="Ensembl"/>
        </authorList>
    </citation>
    <scope>IDENTIFICATION</scope>
</reference>
<feature type="region of interest" description="Disordered" evidence="5">
    <location>
        <begin position="305"/>
        <end position="326"/>
    </location>
</feature>
<dbReference type="PANTHER" id="PTHR14514">
    <property type="entry name" value="PKA ANCHORING PROTEIN"/>
    <property type="match status" value="1"/>
</dbReference>
<evidence type="ECO:0000256" key="5">
    <source>
        <dbReference type="SAM" id="MobiDB-lite"/>
    </source>
</evidence>
<feature type="compositionally biased region" description="Low complexity" evidence="5">
    <location>
        <begin position="150"/>
        <end position="169"/>
    </location>
</feature>
<dbReference type="AlphaFoldDB" id="A0A8C0B3K8"/>
<reference evidence="6" key="2">
    <citation type="submission" date="2025-09" db="UniProtKB">
        <authorList>
            <consortium name="Ensembl"/>
        </authorList>
    </citation>
    <scope>IDENTIFICATION</scope>
</reference>
<keyword evidence="7" id="KW-1185">Reference proteome</keyword>
<dbReference type="PANTHER" id="PTHR14514:SF2">
    <property type="entry name" value="A-KINASE ANCHOR PROTEIN 6"/>
    <property type="match status" value="1"/>
</dbReference>
<feature type="compositionally biased region" description="Gly residues" evidence="5">
    <location>
        <begin position="314"/>
        <end position="326"/>
    </location>
</feature>
<evidence type="ECO:0000313" key="6">
    <source>
        <dbReference type="Ensembl" id="ENSBJAP00000011275.1"/>
    </source>
</evidence>
<keyword evidence="3" id="KW-0677">Repeat</keyword>
<dbReference type="Proteomes" id="UP000694555">
    <property type="component" value="Unplaced"/>
</dbReference>
<dbReference type="Gene3D" id="1.20.58.60">
    <property type="match status" value="1"/>
</dbReference>
<protein>
    <submittedName>
        <fullName evidence="6">Centrosomal protein 68</fullName>
    </submittedName>
</protein>
<dbReference type="Ensembl" id="ENSBJAT00000011594.1">
    <property type="protein sequence ID" value="ENSBJAP00000011275.1"/>
    <property type="gene ID" value="ENSBJAG00000007447.1"/>
</dbReference>
<keyword evidence="2" id="KW-0597">Phosphoprotein</keyword>
<evidence type="ECO:0000256" key="4">
    <source>
        <dbReference type="ARBA" id="ARBA00023136"/>
    </source>
</evidence>
<sequence>MTRAASQALGMPLLKNKPHSGLRAAVCCPADRTEFPFQPLRASPGLGFYLHVPAQRSLLSGCCASFYASLSPVPLRPSLPFLFPPVLKQVKASGCWEPASSPPSQRGSAEESILAGSCHDAHAGQWNRRLAAQSPLSSTLEVLRPPTSPSPESALRSHSASSFSTLSSEENGLSEEPAQSMPASADVSSPAGTATRDLCCWWAAAEGRAPRARKLFSPLLDDRTTVERIREMSSYQANYWACAIPDSLPPSPDRRSPHWNPNKEYEDLLDYAYPLKPRYKLGKMPEPFLHDSGIGLDSFSVSPEGTSRSTSIYGRGGQARGSGENGRWGFVASADRFSAPGPGKRGRSGAGSYYEPLPIAKASFAKSASSRPSRDSAKDVMTESAKPGSSGRPAADGRSWCTRGSPFPNYKGQAKSTSSFLPTTGVLPLRKEWEGDEEFLSLPPRLQELERLAQFLSNLSLTVRTPGHNHRNLPHHSDGRQPLSSELAPFGEVGGRDKRGNIEDYAGLDPLEGLHVPTSLRGTLDGTYLNEPRVKGYLKKSQEGESLAQCVKMFCCQLEELIRWLYNVADITDSWVPASLDAESMKASLHRYLEFRKDVANHRSLTESVLERGEALLDCMASNSPALKDTLGLIAKQSEELESHAEHLYESVLAAVGPMQGENGMEDKGVQQTAAQWVSRGANQPFCGGRRGREV</sequence>
<evidence type="ECO:0000256" key="3">
    <source>
        <dbReference type="ARBA" id="ARBA00022737"/>
    </source>
</evidence>
<organism evidence="6 7">
    <name type="scientific">Buteo japonicus</name>
    <dbReference type="NCBI Taxonomy" id="224669"/>
    <lineage>
        <taxon>Eukaryota</taxon>
        <taxon>Metazoa</taxon>
        <taxon>Chordata</taxon>
        <taxon>Craniata</taxon>
        <taxon>Vertebrata</taxon>
        <taxon>Euteleostomi</taxon>
        <taxon>Archelosauria</taxon>
        <taxon>Archosauria</taxon>
        <taxon>Dinosauria</taxon>
        <taxon>Saurischia</taxon>
        <taxon>Theropoda</taxon>
        <taxon>Coelurosauria</taxon>
        <taxon>Aves</taxon>
        <taxon>Neognathae</taxon>
        <taxon>Neoaves</taxon>
        <taxon>Telluraves</taxon>
        <taxon>Accipitrimorphae</taxon>
        <taxon>Accipitriformes</taxon>
        <taxon>Accipitridae</taxon>
        <taxon>Accipitrinae</taxon>
        <taxon>Buteo</taxon>
    </lineage>
</organism>
<proteinExistence type="predicted"/>
<name>A0A8C0B3K8_9AVES</name>
<evidence type="ECO:0000313" key="7">
    <source>
        <dbReference type="Proteomes" id="UP000694555"/>
    </source>
</evidence>
<keyword evidence="4" id="KW-0472">Membrane</keyword>
<feature type="region of interest" description="Disordered" evidence="5">
    <location>
        <begin position="95"/>
        <end position="114"/>
    </location>
</feature>
<accession>A0A8C0B3K8</accession>
<feature type="compositionally biased region" description="Basic and acidic residues" evidence="5">
    <location>
        <begin position="372"/>
        <end position="381"/>
    </location>
</feature>
<evidence type="ECO:0000256" key="1">
    <source>
        <dbReference type="ARBA" id="ARBA00004308"/>
    </source>
</evidence>
<comment type="subcellular location">
    <subcellularLocation>
        <location evidence="1">Endomembrane system</location>
    </subcellularLocation>
</comment>